<gene>
    <name evidence="1" type="ORF">IAA07_03970</name>
</gene>
<evidence type="ECO:0000313" key="2">
    <source>
        <dbReference type="Proteomes" id="UP000823900"/>
    </source>
</evidence>
<name>A0A9D2HHS0_9FIRM</name>
<dbReference type="AlphaFoldDB" id="A0A9D2HHS0"/>
<evidence type="ECO:0000313" key="1">
    <source>
        <dbReference type="EMBL" id="HJA70724.1"/>
    </source>
</evidence>
<reference evidence="1" key="2">
    <citation type="submission" date="2021-04" db="EMBL/GenBank/DDBJ databases">
        <authorList>
            <person name="Gilroy R."/>
        </authorList>
    </citation>
    <scope>NUCLEOTIDE SEQUENCE</scope>
    <source>
        <strain evidence="1">CHK178-16964</strain>
    </source>
</reference>
<proteinExistence type="predicted"/>
<accession>A0A9D2HHS0</accession>
<comment type="caution">
    <text evidence="1">The sequence shown here is derived from an EMBL/GenBank/DDBJ whole genome shotgun (WGS) entry which is preliminary data.</text>
</comment>
<protein>
    <recommendedName>
        <fullName evidence="3">DUF2971 domain-containing protein</fullName>
    </recommendedName>
</protein>
<dbReference type="Proteomes" id="UP000823900">
    <property type="component" value="Unassembled WGS sequence"/>
</dbReference>
<organism evidence="1 2">
    <name type="scientific">Candidatus Lachnoclostridium stercoravium</name>
    <dbReference type="NCBI Taxonomy" id="2838633"/>
    <lineage>
        <taxon>Bacteria</taxon>
        <taxon>Bacillati</taxon>
        <taxon>Bacillota</taxon>
        <taxon>Clostridia</taxon>
        <taxon>Lachnospirales</taxon>
        <taxon>Lachnospiraceae</taxon>
    </lineage>
</organism>
<dbReference type="EMBL" id="DWZA01000034">
    <property type="protein sequence ID" value="HJA70724.1"/>
    <property type="molecule type" value="Genomic_DNA"/>
</dbReference>
<sequence>MEENRWEWKDFGKIRTCEDLEAYLSGREYSHGDYCHYTSIDTINKILEGKTFRLTSVTGFNDTMDTGQFGDAAGDYFSLCFSTGVNENLPLWYLYSGINGKGGRIQMTKGAVRSLIENGRFRLCRSAPTEYQDFPELEPGNDMELEFRDMVYVRELEENKTCSLKYNTMTNYQVPKEEFRKYKENHCGFCKGLIWYYEKETRLLARVKGKAKVLLNRWREIDRDIPDISYWIELSFDEALMKRMKIMFAPNVREDEIDGILKNYEGIRNLLKLASPIRPSGYAGTVQFHLCKNCEKKRKENR</sequence>
<reference evidence="1" key="1">
    <citation type="journal article" date="2021" name="PeerJ">
        <title>Extensive microbial diversity within the chicken gut microbiome revealed by metagenomics and culture.</title>
        <authorList>
            <person name="Gilroy R."/>
            <person name="Ravi A."/>
            <person name="Getino M."/>
            <person name="Pursley I."/>
            <person name="Horton D.L."/>
            <person name="Alikhan N.F."/>
            <person name="Baker D."/>
            <person name="Gharbi K."/>
            <person name="Hall N."/>
            <person name="Watson M."/>
            <person name="Adriaenssens E.M."/>
            <person name="Foster-Nyarko E."/>
            <person name="Jarju S."/>
            <person name="Secka A."/>
            <person name="Antonio M."/>
            <person name="Oren A."/>
            <person name="Chaudhuri R.R."/>
            <person name="La Ragione R."/>
            <person name="Hildebrand F."/>
            <person name="Pallen M.J."/>
        </authorList>
    </citation>
    <scope>NUCLEOTIDE SEQUENCE</scope>
    <source>
        <strain evidence="1">CHK178-16964</strain>
    </source>
</reference>
<evidence type="ECO:0008006" key="3">
    <source>
        <dbReference type="Google" id="ProtNLM"/>
    </source>
</evidence>